<feature type="domain" description="tRNA-specific 2-thiouridylase MnmA-like C-terminal" evidence="10">
    <location>
        <begin position="289"/>
        <end position="362"/>
    </location>
</feature>
<dbReference type="GO" id="GO:0005524">
    <property type="term" value="F:ATP binding"/>
    <property type="evidence" value="ECO:0007669"/>
    <property type="project" value="UniProtKB-KW"/>
</dbReference>
<dbReference type="InterPro" id="IPR046884">
    <property type="entry name" value="MnmA-like_central"/>
</dbReference>
<feature type="site" description="Interaction with tRNA" evidence="9">
    <location>
        <position position="137"/>
    </location>
</feature>
<dbReference type="PANTHER" id="PTHR11933">
    <property type="entry name" value="TRNA 5-METHYLAMINOMETHYL-2-THIOURIDYLATE -METHYLTRANSFERASE"/>
    <property type="match status" value="1"/>
</dbReference>
<keyword evidence="6 9" id="KW-0694">RNA-binding</keyword>
<feature type="binding site" evidence="9">
    <location>
        <position position="45"/>
    </location>
    <ligand>
        <name>ATP</name>
        <dbReference type="ChEBI" id="CHEBI:30616"/>
    </ligand>
</feature>
<feature type="active site" description="Cysteine persulfide intermediate" evidence="9">
    <location>
        <position position="205"/>
    </location>
</feature>
<reference evidence="12" key="1">
    <citation type="submission" date="2022-08" db="EMBL/GenBank/DDBJ databases">
        <title>Draft genome sequencing of Roseisolibacter agri AW1220.</title>
        <authorList>
            <person name="Tobiishi Y."/>
            <person name="Tonouchi A."/>
        </authorList>
    </citation>
    <scope>NUCLEOTIDE SEQUENCE</scope>
    <source>
        <strain evidence="12">AW1220</strain>
    </source>
</reference>
<dbReference type="EC" id="2.8.1.13" evidence="9"/>
<dbReference type="EMBL" id="BRXS01000004">
    <property type="protein sequence ID" value="GLC26279.1"/>
    <property type="molecule type" value="Genomic_DNA"/>
</dbReference>
<comment type="catalytic activity">
    <reaction evidence="8 9">
        <text>S-sulfanyl-L-cysteinyl-[protein] + uridine(34) in tRNA + AH2 + ATP = 2-thiouridine(34) in tRNA + L-cysteinyl-[protein] + A + AMP + diphosphate + H(+)</text>
        <dbReference type="Rhea" id="RHEA:47032"/>
        <dbReference type="Rhea" id="RHEA-COMP:10131"/>
        <dbReference type="Rhea" id="RHEA-COMP:11726"/>
        <dbReference type="Rhea" id="RHEA-COMP:11727"/>
        <dbReference type="Rhea" id="RHEA-COMP:11728"/>
        <dbReference type="ChEBI" id="CHEBI:13193"/>
        <dbReference type="ChEBI" id="CHEBI:15378"/>
        <dbReference type="ChEBI" id="CHEBI:17499"/>
        <dbReference type="ChEBI" id="CHEBI:29950"/>
        <dbReference type="ChEBI" id="CHEBI:30616"/>
        <dbReference type="ChEBI" id="CHEBI:33019"/>
        <dbReference type="ChEBI" id="CHEBI:61963"/>
        <dbReference type="ChEBI" id="CHEBI:65315"/>
        <dbReference type="ChEBI" id="CHEBI:87170"/>
        <dbReference type="ChEBI" id="CHEBI:456215"/>
        <dbReference type="EC" id="2.8.1.13"/>
    </reaction>
</comment>
<evidence type="ECO:0000256" key="7">
    <source>
        <dbReference type="ARBA" id="ARBA00023157"/>
    </source>
</evidence>
<keyword evidence="5 9" id="KW-0067">ATP-binding</keyword>
<dbReference type="Gene3D" id="2.40.30.10">
    <property type="entry name" value="Translation factors"/>
    <property type="match status" value="1"/>
</dbReference>
<keyword evidence="3 9" id="KW-0819">tRNA processing</keyword>
<dbReference type="AlphaFoldDB" id="A0AA37VF50"/>
<dbReference type="Gene3D" id="3.40.50.620">
    <property type="entry name" value="HUPs"/>
    <property type="match status" value="1"/>
</dbReference>
<protein>
    <recommendedName>
        <fullName evidence="9">tRNA-specific 2-thiouridylase MnmA</fullName>
        <ecNumber evidence="9">2.8.1.13</ecNumber>
    </recommendedName>
</protein>
<dbReference type="CDD" id="cd01998">
    <property type="entry name" value="MnmA_TRMU-like"/>
    <property type="match status" value="1"/>
</dbReference>
<proteinExistence type="inferred from homology"/>
<dbReference type="Pfam" id="PF20259">
    <property type="entry name" value="tRNA_Me_trans_M"/>
    <property type="match status" value="1"/>
</dbReference>
<comment type="function">
    <text evidence="9">Catalyzes the 2-thiolation of uridine at the wobble position (U34) of tRNA, leading to the formation of s(2)U34.</text>
</comment>
<dbReference type="GO" id="GO:0002143">
    <property type="term" value="P:tRNA wobble position uridine thiolation"/>
    <property type="evidence" value="ECO:0007669"/>
    <property type="project" value="TreeGrafter"/>
</dbReference>
<dbReference type="NCBIfam" id="NF001138">
    <property type="entry name" value="PRK00143.1"/>
    <property type="match status" value="1"/>
</dbReference>
<name>A0AA37VF50_9BACT</name>
<feature type="active site" description="Nucleophile" evidence="9">
    <location>
        <position position="112"/>
    </location>
</feature>
<evidence type="ECO:0000256" key="2">
    <source>
        <dbReference type="ARBA" id="ARBA00022679"/>
    </source>
</evidence>
<evidence type="ECO:0000256" key="3">
    <source>
        <dbReference type="ARBA" id="ARBA00022694"/>
    </source>
</evidence>
<dbReference type="InterPro" id="IPR046885">
    <property type="entry name" value="MnmA-like_C"/>
</dbReference>
<evidence type="ECO:0000256" key="9">
    <source>
        <dbReference type="HAMAP-Rule" id="MF_00144"/>
    </source>
</evidence>
<dbReference type="Gene3D" id="2.30.30.280">
    <property type="entry name" value="Adenine nucleotide alpha hydrolases-like domains"/>
    <property type="match status" value="1"/>
</dbReference>
<organism evidence="12 13">
    <name type="scientific">Roseisolibacter agri</name>
    <dbReference type="NCBI Taxonomy" id="2014610"/>
    <lineage>
        <taxon>Bacteria</taxon>
        <taxon>Pseudomonadati</taxon>
        <taxon>Gemmatimonadota</taxon>
        <taxon>Gemmatimonadia</taxon>
        <taxon>Gemmatimonadales</taxon>
        <taxon>Gemmatimonadaceae</taxon>
        <taxon>Roseisolibacter</taxon>
    </lineage>
</organism>
<dbReference type="InterPro" id="IPR014729">
    <property type="entry name" value="Rossmann-like_a/b/a_fold"/>
</dbReference>
<dbReference type="InterPro" id="IPR004506">
    <property type="entry name" value="MnmA-like"/>
</dbReference>
<keyword evidence="4 9" id="KW-0547">Nucleotide-binding</keyword>
<feature type="region of interest" description="Interaction with tRNA" evidence="9">
    <location>
        <begin position="154"/>
        <end position="156"/>
    </location>
</feature>
<evidence type="ECO:0000313" key="12">
    <source>
        <dbReference type="EMBL" id="GLC26279.1"/>
    </source>
</evidence>
<evidence type="ECO:0000259" key="10">
    <source>
        <dbReference type="Pfam" id="PF20258"/>
    </source>
</evidence>
<dbReference type="InterPro" id="IPR023382">
    <property type="entry name" value="MnmA-like_central_sf"/>
</dbReference>
<dbReference type="Pfam" id="PF03054">
    <property type="entry name" value="tRNA_Me_trans"/>
    <property type="match status" value="1"/>
</dbReference>
<keyword evidence="1 9" id="KW-0820">tRNA-binding</keyword>
<keyword evidence="7" id="KW-1015">Disulfide bond</keyword>
<evidence type="ECO:0000256" key="4">
    <source>
        <dbReference type="ARBA" id="ARBA00022741"/>
    </source>
</evidence>
<sequence length="377" mass="40504">MVSTQVTSPAGTPERVLVAMSGGVDSSVAAALLVEQGYDVVGATMKLFCYGEEVPDRPCCSLDSIDDARRVCQQLGVPHYVLNLEDRFGADVVDDFVQEYARGRTPIPCVRCNTFTKFRDLLRKADAIDARWIATGHYARVQDGRLLRGQDLSKDQTYFLWGVDRAVVSRMLLPVGDGTKAETRAMARRLGLAVVSEKVESQDICFVPDGDHTKIIRQRLGADAPSLSRGPIVTANGRVVGEHDGHARFTIGQRRGLPGGFAEPMYVVAIRPAERAVVIGPREQLLGRGLVARGVNWLVDAPAVGTMLDVQVRHRARAVAAELVRAAGDLVEVALQEPVAAITPGQSAVFYDGAQLLGGGFIDAAVGQRLALPVLAA</sequence>
<evidence type="ECO:0000313" key="13">
    <source>
        <dbReference type="Proteomes" id="UP001161325"/>
    </source>
</evidence>
<keyword evidence="2 9" id="KW-0808">Transferase</keyword>
<dbReference type="Pfam" id="PF20258">
    <property type="entry name" value="tRNA_Me_trans_C"/>
    <property type="match status" value="1"/>
</dbReference>
<keyword evidence="9" id="KW-0963">Cytoplasm</keyword>
<comment type="similarity">
    <text evidence="9">Belongs to the MnmA/TRMU family.</text>
</comment>
<dbReference type="SUPFAM" id="SSF52402">
    <property type="entry name" value="Adenine nucleotide alpha hydrolases-like"/>
    <property type="match status" value="1"/>
</dbReference>
<accession>A0AA37VF50</accession>
<dbReference type="Proteomes" id="UP001161325">
    <property type="component" value="Unassembled WGS sequence"/>
</dbReference>
<feature type="domain" description="tRNA-specific 2-thiouridylase MnmA-like central" evidence="11">
    <location>
        <begin position="228"/>
        <end position="280"/>
    </location>
</feature>
<evidence type="ECO:0000256" key="1">
    <source>
        <dbReference type="ARBA" id="ARBA00022555"/>
    </source>
</evidence>
<evidence type="ECO:0000256" key="6">
    <source>
        <dbReference type="ARBA" id="ARBA00022884"/>
    </source>
</evidence>
<dbReference type="GO" id="GO:0005737">
    <property type="term" value="C:cytoplasm"/>
    <property type="evidence" value="ECO:0007669"/>
    <property type="project" value="UniProtKB-SubCell"/>
</dbReference>
<comment type="caution">
    <text evidence="9">Lacks conserved residue(s) required for the propagation of feature annotation.</text>
</comment>
<comment type="subcellular location">
    <subcellularLocation>
        <location evidence="9">Cytoplasm</location>
    </subcellularLocation>
</comment>
<evidence type="ECO:0000259" key="11">
    <source>
        <dbReference type="Pfam" id="PF20259"/>
    </source>
</evidence>
<dbReference type="PANTHER" id="PTHR11933:SF5">
    <property type="entry name" value="MITOCHONDRIAL TRNA-SPECIFIC 2-THIOURIDYLASE 1"/>
    <property type="match status" value="1"/>
</dbReference>
<feature type="binding site" evidence="9">
    <location>
        <position position="136"/>
    </location>
    <ligand>
        <name>ATP</name>
        <dbReference type="ChEBI" id="CHEBI:30616"/>
    </ligand>
</feature>
<evidence type="ECO:0000256" key="8">
    <source>
        <dbReference type="ARBA" id="ARBA00051542"/>
    </source>
</evidence>
<dbReference type="GO" id="GO:0103016">
    <property type="term" value="F:tRNA-uridine 2-sulfurtransferase activity"/>
    <property type="evidence" value="ECO:0007669"/>
    <property type="project" value="UniProtKB-EC"/>
</dbReference>
<dbReference type="GO" id="GO:0000049">
    <property type="term" value="F:tRNA binding"/>
    <property type="evidence" value="ECO:0007669"/>
    <property type="project" value="UniProtKB-KW"/>
</dbReference>
<gene>
    <name evidence="9 12" type="primary">mnmA</name>
    <name evidence="12" type="ORF">rosag_27920</name>
</gene>
<comment type="caution">
    <text evidence="12">The sequence shown here is derived from an EMBL/GenBank/DDBJ whole genome shotgun (WGS) entry which is preliminary data.</text>
</comment>
<feature type="binding site" evidence="9">
    <location>
        <begin position="19"/>
        <end position="26"/>
    </location>
    <ligand>
        <name>ATP</name>
        <dbReference type="ChEBI" id="CHEBI:30616"/>
    </ligand>
</feature>
<dbReference type="NCBIfam" id="TIGR00420">
    <property type="entry name" value="trmU"/>
    <property type="match status" value="1"/>
</dbReference>
<dbReference type="HAMAP" id="MF_00144">
    <property type="entry name" value="tRNA_thiouridyl_MnmA"/>
    <property type="match status" value="1"/>
</dbReference>
<keyword evidence="13" id="KW-1185">Reference proteome</keyword>
<evidence type="ECO:0000256" key="5">
    <source>
        <dbReference type="ARBA" id="ARBA00022840"/>
    </source>
</evidence>
<feature type="site" description="Interaction with tRNA" evidence="9">
    <location>
        <position position="346"/>
    </location>
</feature>